<dbReference type="Gene3D" id="1.10.490.10">
    <property type="entry name" value="Globins"/>
    <property type="match status" value="1"/>
</dbReference>
<dbReference type="InterPro" id="IPR012292">
    <property type="entry name" value="Globin/Proto"/>
</dbReference>
<dbReference type="GO" id="GO:0071500">
    <property type="term" value="P:cellular response to nitrosative stress"/>
    <property type="evidence" value="ECO:0007669"/>
    <property type="project" value="TreeGrafter"/>
</dbReference>
<keyword evidence="3" id="KW-0479">Metal-binding</keyword>
<dbReference type="GO" id="GO:0020037">
    <property type="term" value="F:heme binding"/>
    <property type="evidence" value="ECO:0007669"/>
    <property type="project" value="InterPro"/>
</dbReference>
<feature type="domain" description="Globin" evidence="6">
    <location>
        <begin position="1"/>
        <end position="134"/>
    </location>
</feature>
<keyword evidence="5" id="KW-0813">Transport</keyword>
<name>A0A858RBV4_9PROT</name>
<evidence type="ECO:0000256" key="2">
    <source>
        <dbReference type="ARBA" id="ARBA00022621"/>
    </source>
</evidence>
<dbReference type="PANTHER" id="PTHR43396:SF3">
    <property type="entry name" value="FLAVOHEMOPROTEIN"/>
    <property type="match status" value="1"/>
</dbReference>
<dbReference type="GO" id="GO:0019825">
    <property type="term" value="F:oxygen binding"/>
    <property type="evidence" value="ECO:0007669"/>
    <property type="project" value="InterPro"/>
</dbReference>
<dbReference type="PRINTS" id="PR01907">
    <property type="entry name" value="WORMGLOBIN"/>
</dbReference>
<organism evidence="7 8">
    <name type="scientific">Aerophototrophica crusticola</name>
    <dbReference type="NCBI Taxonomy" id="1709002"/>
    <lineage>
        <taxon>Bacteria</taxon>
        <taxon>Pseudomonadati</taxon>
        <taxon>Pseudomonadota</taxon>
        <taxon>Alphaproteobacteria</taxon>
        <taxon>Rhodospirillales</taxon>
        <taxon>Rhodospirillaceae</taxon>
        <taxon>Aerophototrophica</taxon>
    </lineage>
</organism>
<gene>
    <name evidence="7" type="ORF">HHL28_16770</name>
</gene>
<keyword evidence="7" id="KW-0675">Receptor</keyword>
<dbReference type="Pfam" id="PF00042">
    <property type="entry name" value="Globin"/>
    <property type="match status" value="1"/>
</dbReference>
<evidence type="ECO:0000313" key="7">
    <source>
        <dbReference type="EMBL" id="QJE74945.1"/>
    </source>
</evidence>
<keyword evidence="1 5" id="KW-0349">Heme</keyword>
<sequence>MTPEQVKLVQASFAKVVPIKEQAAALFYGKLFELDPALKPLFREDMVIQGQKLMASLAAAVAALKAPDAIVPVLRDMGVRHARYGVREKDYDTVGTALLWTLEQGLGAGFTPAVRDAWAATYALVSGVMKDAAATAPVG</sequence>
<keyword evidence="8" id="KW-1185">Reference proteome</keyword>
<evidence type="ECO:0000256" key="4">
    <source>
        <dbReference type="ARBA" id="ARBA00023004"/>
    </source>
</evidence>
<dbReference type="GO" id="GO:0046872">
    <property type="term" value="F:metal ion binding"/>
    <property type="evidence" value="ECO:0007669"/>
    <property type="project" value="UniProtKB-KW"/>
</dbReference>
<evidence type="ECO:0000256" key="3">
    <source>
        <dbReference type="ARBA" id="ARBA00022723"/>
    </source>
</evidence>
<dbReference type="EMBL" id="CP051775">
    <property type="protein sequence ID" value="QJE74945.1"/>
    <property type="molecule type" value="Genomic_DNA"/>
</dbReference>
<dbReference type="GO" id="GO:0046210">
    <property type="term" value="P:nitric oxide catabolic process"/>
    <property type="evidence" value="ECO:0007669"/>
    <property type="project" value="TreeGrafter"/>
</dbReference>
<evidence type="ECO:0000259" key="6">
    <source>
        <dbReference type="PROSITE" id="PS01033"/>
    </source>
</evidence>
<dbReference type="GO" id="GO:0005344">
    <property type="term" value="F:oxygen carrier activity"/>
    <property type="evidence" value="ECO:0007669"/>
    <property type="project" value="UniProtKB-KW"/>
</dbReference>
<evidence type="ECO:0000313" key="8">
    <source>
        <dbReference type="Proteomes" id="UP000501891"/>
    </source>
</evidence>
<dbReference type="PROSITE" id="PS01033">
    <property type="entry name" value="GLOBIN"/>
    <property type="match status" value="1"/>
</dbReference>
<dbReference type="InterPro" id="IPR000971">
    <property type="entry name" value="Globin"/>
</dbReference>
<dbReference type="AlphaFoldDB" id="A0A858RBV4"/>
<reference evidence="7" key="1">
    <citation type="submission" date="2020-04" db="EMBL/GenBank/DDBJ databases">
        <title>A desert anoxygenic phototrophic bacterium fixes CO2 using RubisCO under aerobic conditions.</title>
        <authorList>
            <person name="Tang K."/>
        </authorList>
    </citation>
    <scope>NUCLEOTIDE SEQUENCE [LARGE SCALE GENOMIC DNA]</scope>
    <source>
        <strain evidence="7">MIMtkB3</strain>
    </source>
</reference>
<evidence type="ECO:0000256" key="1">
    <source>
        <dbReference type="ARBA" id="ARBA00022617"/>
    </source>
</evidence>
<proteinExistence type="inferred from homology"/>
<dbReference type="KEGG" id="acru:HHL28_16770"/>
<dbReference type="PANTHER" id="PTHR43396">
    <property type="entry name" value="FLAVOHEMOPROTEIN"/>
    <property type="match status" value="1"/>
</dbReference>
<comment type="similarity">
    <text evidence="5">Belongs to the globin family.</text>
</comment>
<dbReference type="SUPFAM" id="SSF46458">
    <property type="entry name" value="Globin-like"/>
    <property type="match status" value="1"/>
</dbReference>
<protein>
    <submittedName>
        <fullName evidence="7">Hemin receptor</fullName>
    </submittedName>
</protein>
<dbReference type="CDD" id="cd12131">
    <property type="entry name" value="HGbI-like"/>
    <property type="match status" value="1"/>
</dbReference>
<keyword evidence="2 5" id="KW-0561">Oxygen transport</keyword>
<evidence type="ECO:0000256" key="5">
    <source>
        <dbReference type="RuleBase" id="RU000356"/>
    </source>
</evidence>
<dbReference type="InterPro" id="IPR009050">
    <property type="entry name" value="Globin-like_sf"/>
</dbReference>
<dbReference type="Proteomes" id="UP000501891">
    <property type="component" value="Chromosome"/>
</dbReference>
<dbReference type="GO" id="GO:0008941">
    <property type="term" value="F:nitric oxide dioxygenase NAD(P)H activity"/>
    <property type="evidence" value="ECO:0007669"/>
    <property type="project" value="TreeGrafter"/>
</dbReference>
<dbReference type="GO" id="GO:0071949">
    <property type="term" value="F:FAD binding"/>
    <property type="evidence" value="ECO:0007669"/>
    <property type="project" value="TreeGrafter"/>
</dbReference>
<keyword evidence="4" id="KW-0408">Iron</keyword>
<accession>A0A858RBV4</accession>